<reference evidence="7 8" key="1">
    <citation type="submission" date="2024-04" db="EMBL/GenBank/DDBJ databases">
        <title>Phylogenomic analyses of a clade within the roseobacter group suggest taxonomic reassignments of species of the genera Aestuariivita, Citreicella, Loktanella, Nautella, Pelagibaca, Ruegeria, Thalassobius, Thiobacimonas and Tropicibacter, and the proposal o.</title>
        <authorList>
            <person name="Jeon C.O."/>
        </authorList>
    </citation>
    <scope>NUCLEOTIDE SEQUENCE [LARGE SCALE GENOMIC DNA]</scope>
    <source>
        <strain evidence="7 8">G8-12</strain>
    </source>
</reference>
<evidence type="ECO:0000256" key="1">
    <source>
        <dbReference type="ARBA" id="ARBA00009437"/>
    </source>
</evidence>
<feature type="domain" description="HTH lysR-type" evidence="6">
    <location>
        <begin position="1"/>
        <end position="58"/>
    </location>
</feature>
<keyword evidence="2" id="KW-0805">Transcription regulation</keyword>
<dbReference type="EMBL" id="CP151762">
    <property type="protein sequence ID" value="WZU62724.1"/>
    <property type="molecule type" value="Genomic_DNA"/>
</dbReference>
<dbReference type="PANTHER" id="PTHR30126">
    <property type="entry name" value="HTH-TYPE TRANSCRIPTIONAL REGULATOR"/>
    <property type="match status" value="1"/>
</dbReference>
<dbReference type="SUPFAM" id="SSF46785">
    <property type="entry name" value="Winged helix' DNA-binding domain"/>
    <property type="match status" value="1"/>
</dbReference>
<evidence type="ECO:0000313" key="7">
    <source>
        <dbReference type="EMBL" id="WZU62724.1"/>
    </source>
</evidence>
<dbReference type="InterPro" id="IPR000847">
    <property type="entry name" value="LysR_HTH_N"/>
</dbReference>
<dbReference type="Gene3D" id="1.10.10.10">
    <property type="entry name" value="Winged helix-like DNA-binding domain superfamily/Winged helix DNA-binding domain"/>
    <property type="match status" value="1"/>
</dbReference>
<gene>
    <name evidence="7" type="ORF">AABB28_12635</name>
</gene>
<feature type="region of interest" description="Disordered" evidence="5">
    <location>
        <begin position="279"/>
        <end position="299"/>
    </location>
</feature>
<dbReference type="PANTHER" id="PTHR30126:SF21">
    <property type="entry name" value="TRANSCRIPTIONAL REGULATOR-RELATED"/>
    <property type="match status" value="1"/>
</dbReference>
<dbReference type="Pfam" id="PF03466">
    <property type="entry name" value="LysR_substrate"/>
    <property type="match status" value="1"/>
</dbReference>
<dbReference type="AlphaFoldDB" id="A0AAN0M0E5"/>
<keyword evidence="4" id="KW-0804">Transcription</keyword>
<evidence type="ECO:0000313" key="8">
    <source>
        <dbReference type="Proteomes" id="UP001451782"/>
    </source>
</evidence>
<dbReference type="KEGG" id="yag:AABB28_12635"/>
<proteinExistence type="inferred from homology"/>
<accession>A0AAN0M0E5</accession>
<dbReference type="InterPro" id="IPR036388">
    <property type="entry name" value="WH-like_DNA-bd_sf"/>
</dbReference>
<dbReference type="RefSeq" id="WP_342069125.1">
    <property type="nucleotide sequence ID" value="NZ_CP151762.1"/>
</dbReference>
<protein>
    <submittedName>
        <fullName evidence="7">LysR family transcriptional regulator</fullName>
    </submittedName>
</protein>
<organism evidence="7 8">
    <name type="scientific">Yoonia algicola</name>
    <dbReference type="NCBI Taxonomy" id="3137368"/>
    <lineage>
        <taxon>Bacteria</taxon>
        <taxon>Pseudomonadati</taxon>
        <taxon>Pseudomonadota</taxon>
        <taxon>Alphaproteobacteria</taxon>
        <taxon>Rhodobacterales</taxon>
        <taxon>Paracoccaceae</taxon>
        <taxon>Yoonia</taxon>
    </lineage>
</organism>
<sequence>MQIELIDTFLDLCETKSFNRTAERLGVTQSTVSGRIRSLEATLGVKLFQRSRSGTSLSVQGLRFEPHARSLRHDWVTALNAAQDTGLGGITMRIGLQHDLVGIEIKRLISQLRDILPDTAILLEADYSGQMCSDLIAGRQDIAILYSPQTQPDLYFETLGEVRYVMVSTETDDLAGINKANYILANYAATFAHAHAALLPDLTHVSLSIGQNAAMVDLLTSLSGTAYVLEHSANALIASGACQRVKDAPKIDQTVFVGVNVRNRHRPAYRKLIKALHEQYPPQTTNGRGPIGSATRQRR</sequence>
<dbReference type="GO" id="GO:0003700">
    <property type="term" value="F:DNA-binding transcription factor activity"/>
    <property type="evidence" value="ECO:0007669"/>
    <property type="project" value="InterPro"/>
</dbReference>
<comment type="similarity">
    <text evidence="1">Belongs to the LysR transcriptional regulatory family.</text>
</comment>
<dbReference type="GO" id="GO:0000976">
    <property type="term" value="F:transcription cis-regulatory region binding"/>
    <property type="evidence" value="ECO:0007669"/>
    <property type="project" value="TreeGrafter"/>
</dbReference>
<evidence type="ECO:0000256" key="2">
    <source>
        <dbReference type="ARBA" id="ARBA00023015"/>
    </source>
</evidence>
<dbReference type="InterPro" id="IPR005119">
    <property type="entry name" value="LysR_subst-bd"/>
</dbReference>
<dbReference type="PRINTS" id="PR00039">
    <property type="entry name" value="HTHLYSR"/>
</dbReference>
<keyword evidence="3" id="KW-0238">DNA-binding</keyword>
<dbReference type="SUPFAM" id="SSF53850">
    <property type="entry name" value="Periplasmic binding protein-like II"/>
    <property type="match status" value="1"/>
</dbReference>
<name>A0AAN0M0E5_9RHOB</name>
<dbReference type="InterPro" id="IPR036390">
    <property type="entry name" value="WH_DNA-bd_sf"/>
</dbReference>
<evidence type="ECO:0000256" key="5">
    <source>
        <dbReference type="SAM" id="MobiDB-lite"/>
    </source>
</evidence>
<evidence type="ECO:0000259" key="6">
    <source>
        <dbReference type="PROSITE" id="PS50931"/>
    </source>
</evidence>
<dbReference type="Proteomes" id="UP001451782">
    <property type="component" value="Chromosome"/>
</dbReference>
<evidence type="ECO:0000256" key="3">
    <source>
        <dbReference type="ARBA" id="ARBA00023125"/>
    </source>
</evidence>
<dbReference type="Gene3D" id="3.40.190.10">
    <property type="entry name" value="Periplasmic binding protein-like II"/>
    <property type="match status" value="2"/>
</dbReference>
<keyword evidence="8" id="KW-1185">Reference proteome</keyword>
<evidence type="ECO:0000256" key="4">
    <source>
        <dbReference type="ARBA" id="ARBA00023163"/>
    </source>
</evidence>
<dbReference type="Pfam" id="PF00126">
    <property type="entry name" value="HTH_1"/>
    <property type="match status" value="1"/>
</dbReference>
<dbReference type="PROSITE" id="PS50931">
    <property type="entry name" value="HTH_LYSR"/>
    <property type="match status" value="1"/>
</dbReference>